<dbReference type="SUPFAM" id="SSF55729">
    <property type="entry name" value="Acyl-CoA N-acyltransferases (Nat)"/>
    <property type="match status" value="1"/>
</dbReference>
<reference evidence="2 3" key="1">
    <citation type="submission" date="2016-11" db="EMBL/GenBank/DDBJ databases">
        <title>Paenibacillus species isolates.</title>
        <authorList>
            <person name="Beno S.M."/>
        </authorList>
    </citation>
    <scope>NUCLEOTIDE SEQUENCE [LARGE SCALE GENOMIC DNA]</scope>
    <source>
        <strain evidence="2 3">FSL F4-0100</strain>
    </source>
</reference>
<comment type="caution">
    <text evidence="2">The sequence shown here is derived from an EMBL/GenBank/DDBJ whole genome shotgun (WGS) entry which is preliminary data.</text>
</comment>
<protein>
    <submittedName>
        <fullName evidence="2">GNAT family N-acetyltransferase</fullName>
    </submittedName>
</protein>
<proteinExistence type="predicted"/>
<dbReference type="PROSITE" id="PS51186">
    <property type="entry name" value="GNAT"/>
    <property type="match status" value="1"/>
</dbReference>
<keyword evidence="2" id="KW-0808">Transferase</keyword>
<dbReference type="EMBL" id="MRTF01000026">
    <property type="protein sequence ID" value="OME84940.1"/>
    <property type="molecule type" value="Genomic_DNA"/>
</dbReference>
<sequence length="187" mass="22151">MQLEEIFEPFPVLETERTRLRKITYEDQNDMFSYCKNPEVSKYTVWDVHQSLDDTNHFIDFVHSRYESQKVGPWGIEDKLTNKLIGSCSFVSWDNRNQKAELGYVLSYDYWNKGYMSEVIRRIILFGFHDIGLVRIEARCHPLNLGSARVMEKSGMQYEGLLRRHIFAKGDFQDVKIYSIIRDDFVS</sequence>
<dbReference type="STRING" id="1401.BK123_33620"/>
<evidence type="ECO:0000259" key="1">
    <source>
        <dbReference type="PROSITE" id="PS51186"/>
    </source>
</evidence>
<dbReference type="PANTHER" id="PTHR43792:SF9">
    <property type="entry name" value="RIBOSOMAL-PROTEIN-ALANINE ACETYLTRANSFERASE"/>
    <property type="match status" value="1"/>
</dbReference>
<gene>
    <name evidence="2" type="ORF">BK123_33620</name>
</gene>
<evidence type="ECO:0000313" key="3">
    <source>
        <dbReference type="Proteomes" id="UP000187074"/>
    </source>
</evidence>
<dbReference type="RefSeq" id="WP_076326627.1">
    <property type="nucleotide sequence ID" value="NZ_MRTF01000026.1"/>
</dbReference>
<dbReference type="InterPro" id="IPR000182">
    <property type="entry name" value="GNAT_dom"/>
</dbReference>
<dbReference type="Proteomes" id="UP000187074">
    <property type="component" value="Unassembled WGS sequence"/>
</dbReference>
<dbReference type="PANTHER" id="PTHR43792">
    <property type="entry name" value="GNAT FAMILY, PUTATIVE (AFU_ORTHOLOGUE AFUA_3G00765)-RELATED-RELATED"/>
    <property type="match status" value="1"/>
</dbReference>
<dbReference type="Pfam" id="PF13302">
    <property type="entry name" value="Acetyltransf_3"/>
    <property type="match status" value="1"/>
</dbReference>
<dbReference type="InterPro" id="IPR016181">
    <property type="entry name" value="Acyl_CoA_acyltransferase"/>
</dbReference>
<evidence type="ECO:0000313" key="2">
    <source>
        <dbReference type="EMBL" id="OME84940.1"/>
    </source>
</evidence>
<dbReference type="GO" id="GO:0005737">
    <property type="term" value="C:cytoplasm"/>
    <property type="evidence" value="ECO:0007669"/>
    <property type="project" value="TreeGrafter"/>
</dbReference>
<dbReference type="OrthoDB" id="9785602at2"/>
<feature type="domain" description="N-acetyltransferase" evidence="1">
    <location>
        <begin position="18"/>
        <end position="184"/>
    </location>
</feature>
<dbReference type="GO" id="GO:0008999">
    <property type="term" value="F:protein-N-terminal-alanine acetyltransferase activity"/>
    <property type="evidence" value="ECO:0007669"/>
    <property type="project" value="TreeGrafter"/>
</dbReference>
<name>A0A1R1AHH9_PAELA</name>
<organism evidence="2 3">
    <name type="scientific">Paenibacillus lautus</name>
    <name type="common">Bacillus lautus</name>
    <dbReference type="NCBI Taxonomy" id="1401"/>
    <lineage>
        <taxon>Bacteria</taxon>
        <taxon>Bacillati</taxon>
        <taxon>Bacillota</taxon>
        <taxon>Bacilli</taxon>
        <taxon>Bacillales</taxon>
        <taxon>Paenibacillaceae</taxon>
        <taxon>Paenibacillus</taxon>
    </lineage>
</organism>
<accession>A0A1R1AHH9</accession>
<dbReference type="Gene3D" id="3.40.630.30">
    <property type="match status" value="1"/>
</dbReference>
<dbReference type="InterPro" id="IPR051531">
    <property type="entry name" value="N-acetyltransferase"/>
</dbReference>
<dbReference type="AlphaFoldDB" id="A0A1R1AHH9"/>